<keyword evidence="2" id="KW-1185">Reference proteome</keyword>
<dbReference type="AlphaFoldDB" id="A0A3D8ISB0"/>
<reference evidence="1 2" key="1">
    <citation type="submission" date="2018-04" db="EMBL/GenBank/DDBJ databases">
        <title>Novel Campyloabacter and Helicobacter Species and Strains.</title>
        <authorList>
            <person name="Mannion A.J."/>
            <person name="Shen Z."/>
            <person name="Fox J.G."/>
        </authorList>
    </citation>
    <scope>NUCLEOTIDE SEQUENCE [LARGE SCALE GENOMIC DNA]</scope>
    <source>
        <strain evidence="1 2">MIT 12-6600</strain>
    </source>
</reference>
<evidence type="ECO:0000313" key="1">
    <source>
        <dbReference type="EMBL" id="RDU67983.1"/>
    </source>
</evidence>
<sequence length="129" mass="15549">MSNKKQIQKLRDYAELAWASYGYFHLADKDYKPEGWWNKDRERLEQFAKQYNNPKTTEVELESIRPTYIDILNIEYNSFLDGDFTPTQAKRFFSRYDLLIHQPNTESGFSATLFGEKRKQRNTESYLWK</sequence>
<organism evidence="1 2">
    <name type="scientific">Helicobacter equorum</name>
    <dbReference type="NCBI Taxonomy" id="361872"/>
    <lineage>
        <taxon>Bacteria</taxon>
        <taxon>Pseudomonadati</taxon>
        <taxon>Campylobacterota</taxon>
        <taxon>Epsilonproteobacteria</taxon>
        <taxon>Campylobacterales</taxon>
        <taxon>Helicobacteraceae</taxon>
        <taxon>Helicobacter</taxon>
    </lineage>
</organism>
<dbReference type="OrthoDB" id="5361811at2"/>
<gene>
    <name evidence="1" type="ORF">CQA54_03425</name>
</gene>
<name>A0A3D8ISB0_9HELI</name>
<evidence type="ECO:0000313" key="2">
    <source>
        <dbReference type="Proteomes" id="UP000256514"/>
    </source>
</evidence>
<accession>A0A3D8ISB0</accession>
<protein>
    <submittedName>
        <fullName evidence="1">Uncharacterized protein</fullName>
    </submittedName>
</protein>
<dbReference type="Proteomes" id="UP000256514">
    <property type="component" value="Unassembled WGS sequence"/>
</dbReference>
<dbReference type="EMBL" id="NXLT01000002">
    <property type="protein sequence ID" value="RDU67983.1"/>
    <property type="molecule type" value="Genomic_DNA"/>
</dbReference>
<dbReference type="RefSeq" id="WP_115570786.1">
    <property type="nucleotide sequence ID" value="NZ_NXLT01000002.1"/>
</dbReference>
<proteinExistence type="predicted"/>
<comment type="caution">
    <text evidence="1">The sequence shown here is derived from an EMBL/GenBank/DDBJ whole genome shotgun (WGS) entry which is preliminary data.</text>
</comment>